<accession>A0A8J5C7I8</accession>
<name>A0A8J5C7I8_CHIOP</name>
<evidence type="ECO:0000256" key="2">
    <source>
        <dbReference type="SAM" id="Phobius"/>
    </source>
</evidence>
<keyword evidence="5" id="KW-1185">Reference proteome</keyword>
<reference evidence="4" key="1">
    <citation type="submission" date="2020-07" db="EMBL/GenBank/DDBJ databases">
        <title>The High-quality genome of the commercially important snow crab, Chionoecetes opilio.</title>
        <authorList>
            <person name="Jeong J.-H."/>
            <person name="Ryu S."/>
        </authorList>
    </citation>
    <scope>NUCLEOTIDE SEQUENCE</scope>
    <source>
        <strain evidence="4">MADBK_172401_WGS</strain>
        <tissue evidence="4">Digestive gland</tissue>
    </source>
</reference>
<evidence type="ECO:0000313" key="5">
    <source>
        <dbReference type="Proteomes" id="UP000770661"/>
    </source>
</evidence>
<dbReference type="OrthoDB" id="10019906at2759"/>
<keyword evidence="2" id="KW-1133">Transmembrane helix</keyword>
<dbReference type="PANTHER" id="PTHR10132">
    <property type="entry name" value="ALPHA-/EPSILON-SARCOGLYCAN FAMILY MEMBER"/>
    <property type="match status" value="1"/>
</dbReference>
<dbReference type="Proteomes" id="UP000770661">
    <property type="component" value="Unassembled WGS sequence"/>
</dbReference>
<comment type="caution">
    <text evidence="4">The sequence shown here is derived from an EMBL/GenBank/DDBJ whole genome shotgun (WGS) entry which is preliminary data.</text>
</comment>
<feature type="region of interest" description="Disordered" evidence="1">
    <location>
        <begin position="217"/>
        <end position="259"/>
    </location>
</feature>
<evidence type="ECO:0000259" key="3">
    <source>
        <dbReference type="Pfam" id="PF20989"/>
    </source>
</evidence>
<feature type="compositionally biased region" description="Low complexity" evidence="1">
    <location>
        <begin position="230"/>
        <end position="245"/>
    </location>
</feature>
<evidence type="ECO:0000256" key="1">
    <source>
        <dbReference type="SAM" id="MobiDB-lite"/>
    </source>
</evidence>
<dbReference type="Pfam" id="PF20989">
    <property type="entry name" value="Sarcoglycan_2_C"/>
    <property type="match status" value="1"/>
</dbReference>
<dbReference type="InterPro" id="IPR048347">
    <property type="entry name" value="Sarcoglycan_C"/>
</dbReference>
<feature type="compositionally biased region" description="Polar residues" evidence="1">
    <location>
        <begin position="246"/>
        <end position="259"/>
    </location>
</feature>
<dbReference type="PANTHER" id="PTHR10132:SF14">
    <property type="entry name" value="SARCOGLYCAN ALPHA, ISOFORM C"/>
    <property type="match status" value="1"/>
</dbReference>
<evidence type="ECO:0000313" key="4">
    <source>
        <dbReference type="EMBL" id="KAG0717528.1"/>
    </source>
</evidence>
<sequence length="259" mass="29772">MNVDELLVGHRWDRLYSVINNDLWNKSAHDLTVTYLASATQHGDRLPASPDEKEGVYVNYGSSVPFSPALLELEKEVEPLWDHHPCPPYFKKTSYERFFRQHSFALDWCSFRLYNNTTESERMRQNMIVEEEDLRSPVISALENEGRVQLLRRDEVEKRSYTFDVVHTILIPLVVMMVMLGLLTLAMCCHRTNMIPKGQDIQMVQYASFHRATEAMRSLKGREHSPHPSTATTTTQVDTLTRSRTASPSSTLPRNSTLG</sequence>
<dbReference type="GO" id="GO:0016012">
    <property type="term" value="C:sarcoglycan complex"/>
    <property type="evidence" value="ECO:0007669"/>
    <property type="project" value="InterPro"/>
</dbReference>
<organism evidence="4 5">
    <name type="scientific">Chionoecetes opilio</name>
    <name type="common">Atlantic snow crab</name>
    <name type="synonym">Cancer opilio</name>
    <dbReference type="NCBI Taxonomy" id="41210"/>
    <lineage>
        <taxon>Eukaryota</taxon>
        <taxon>Metazoa</taxon>
        <taxon>Ecdysozoa</taxon>
        <taxon>Arthropoda</taxon>
        <taxon>Crustacea</taxon>
        <taxon>Multicrustacea</taxon>
        <taxon>Malacostraca</taxon>
        <taxon>Eumalacostraca</taxon>
        <taxon>Eucarida</taxon>
        <taxon>Decapoda</taxon>
        <taxon>Pleocyemata</taxon>
        <taxon>Brachyura</taxon>
        <taxon>Eubrachyura</taxon>
        <taxon>Majoidea</taxon>
        <taxon>Majidae</taxon>
        <taxon>Chionoecetes</taxon>
    </lineage>
</organism>
<gene>
    <name evidence="4" type="primary">Sgce</name>
    <name evidence="4" type="ORF">GWK47_054232</name>
</gene>
<feature type="domain" description="Sarcoglycan alpha/epsilon second" evidence="3">
    <location>
        <begin position="1"/>
        <end position="113"/>
    </location>
</feature>
<dbReference type="EMBL" id="JACEEZ010017429">
    <property type="protein sequence ID" value="KAG0717528.1"/>
    <property type="molecule type" value="Genomic_DNA"/>
</dbReference>
<dbReference type="AlphaFoldDB" id="A0A8J5C7I8"/>
<dbReference type="InterPro" id="IPR008908">
    <property type="entry name" value="Sarcoglycan_alpha/epsilon"/>
</dbReference>
<keyword evidence="2" id="KW-0812">Transmembrane</keyword>
<keyword evidence="2" id="KW-0472">Membrane</keyword>
<proteinExistence type="predicted"/>
<protein>
    <submittedName>
        <fullName evidence="4">Epsilon-sarcoglycan</fullName>
    </submittedName>
</protein>
<feature type="transmembrane region" description="Helical" evidence="2">
    <location>
        <begin position="169"/>
        <end position="189"/>
    </location>
</feature>